<organism evidence="9 10">
    <name type="scientific">Talaromyces proteolyticus</name>
    <dbReference type="NCBI Taxonomy" id="1131652"/>
    <lineage>
        <taxon>Eukaryota</taxon>
        <taxon>Fungi</taxon>
        <taxon>Dikarya</taxon>
        <taxon>Ascomycota</taxon>
        <taxon>Pezizomycotina</taxon>
        <taxon>Eurotiomycetes</taxon>
        <taxon>Eurotiomycetidae</taxon>
        <taxon>Eurotiales</taxon>
        <taxon>Trichocomaceae</taxon>
        <taxon>Talaromyces</taxon>
        <taxon>Talaromyces sect. Bacilispori</taxon>
    </lineage>
</organism>
<evidence type="ECO:0000313" key="10">
    <source>
        <dbReference type="Proteomes" id="UP001201262"/>
    </source>
</evidence>
<evidence type="ECO:0000256" key="7">
    <source>
        <dbReference type="ARBA" id="ARBA00025178"/>
    </source>
</evidence>
<dbReference type="InterPro" id="IPR012423">
    <property type="entry name" value="Eaf7/MRGBP"/>
</dbReference>
<name>A0AAD4PWR5_9EURO</name>
<keyword evidence="6" id="KW-0539">Nucleus</keyword>
<feature type="compositionally biased region" description="Polar residues" evidence="8">
    <location>
        <begin position="157"/>
        <end position="176"/>
    </location>
</feature>
<dbReference type="Pfam" id="PF07904">
    <property type="entry name" value="Eaf7"/>
    <property type="match status" value="1"/>
</dbReference>
<keyword evidence="10" id="KW-1185">Reference proteome</keyword>
<dbReference type="PANTHER" id="PTHR13581:SF5">
    <property type="entry name" value="MRG_MORF4L-BINDING PROTEIN"/>
    <property type="match status" value="1"/>
</dbReference>
<reference evidence="9" key="1">
    <citation type="submission" date="2021-12" db="EMBL/GenBank/DDBJ databases">
        <title>Convergent genome expansion in fungi linked to evolution of root-endophyte symbiosis.</title>
        <authorList>
            <consortium name="DOE Joint Genome Institute"/>
            <person name="Ke Y.-H."/>
            <person name="Bonito G."/>
            <person name="Liao H.-L."/>
            <person name="Looney B."/>
            <person name="Rojas-Flechas A."/>
            <person name="Nash J."/>
            <person name="Hameed K."/>
            <person name="Schadt C."/>
            <person name="Martin F."/>
            <person name="Crous P.W."/>
            <person name="Miettinen O."/>
            <person name="Magnuson J.K."/>
            <person name="Labbe J."/>
            <person name="Jacobson D."/>
            <person name="Doktycz M.J."/>
            <person name="Veneault-Fourrey C."/>
            <person name="Kuo A."/>
            <person name="Mondo S."/>
            <person name="Calhoun S."/>
            <person name="Riley R."/>
            <person name="Ohm R."/>
            <person name="LaButti K."/>
            <person name="Andreopoulos B."/>
            <person name="Pangilinan J."/>
            <person name="Nolan M."/>
            <person name="Tritt A."/>
            <person name="Clum A."/>
            <person name="Lipzen A."/>
            <person name="Daum C."/>
            <person name="Barry K."/>
            <person name="Grigoriev I.V."/>
            <person name="Vilgalys R."/>
        </authorList>
    </citation>
    <scope>NUCLEOTIDE SEQUENCE</scope>
    <source>
        <strain evidence="9">PMI_201</strain>
    </source>
</reference>
<dbReference type="GO" id="GO:0006325">
    <property type="term" value="P:chromatin organization"/>
    <property type="evidence" value="ECO:0007669"/>
    <property type="project" value="UniProtKB-KW"/>
</dbReference>
<evidence type="ECO:0000256" key="2">
    <source>
        <dbReference type="ARBA" id="ARBA00007117"/>
    </source>
</evidence>
<dbReference type="GeneID" id="70249286"/>
<dbReference type="GO" id="GO:0035267">
    <property type="term" value="C:NuA4 histone acetyltransferase complex"/>
    <property type="evidence" value="ECO:0007669"/>
    <property type="project" value="TreeGrafter"/>
</dbReference>
<evidence type="ECO:0000256" key="8">
    <source>
        <dbReference type="SAM" id="MobiDB-lite"/>
    </source>
</evidence>
<dbReference type="Proteomes" id="UP001201262">
    <property type="component" value="Unassembled WGS sequence"/>
</dbReference>
<gene>
    <name evidence="9" type="ORF">BGW36DRAFT_406398</name>
</gene>
<proteinExistence type="inferred from homology"/>
<sequence length="296" mass="32981">MPPRKKQRVSSRTAPSTPQAESAKQTASTTIATDSSQKSDTENDLVNDPWTDEQETALLKGLVRWKPVGIHKHFRMIAISEYMKSQGYAPVHDEHTRIPGIWKKLNSLYNLPALDEREDSIISPDVDESEESEYCPFELPDDEYGEMMFARRLAAQRSESPETSTHQGSRRGSTVADTDEPRSSPAPSRGRRGKSTRASTRGTRSTRLQVEVEKPTPNPASEDEEMEDVDANEGDDEDEENTDAGEEDNEEEEQDEEAPSSPAARNTRTQATKSKKEKKGTGTATGAATRRTGRRR</sequence>
<feature type="compositionally biased region" description="Low complexity" evidence="8">
    <location>
        <begin position="281"/>
        <end position="290"/>
    </location>
</feature>
<evidence type="ECO:0000256" key="4">
    <source>
        <dbReference type="ARBA" id="ARBA00023015"/>
    </source>
</evidence>
<dbReference type="PANTHER" id="PTHR13581">
    <property type="entry name" value="MRG-BINDING PROTEIN"/>
    <property type="match status" value="1"/>
</dbReference>
<accession>A0AAD4PWR5</accession>
<evidence type="ECO:0000256" key="1">
    <source>
        <dbReference type="ARBA" id="ARBA00004123"/>
    </source>
</evidence>
<comment type="similarity">
    <text evidence="2">Belongs to the EAF7 family.</text>
</comment>
<feature type="region of interest" description="Disordered" evidence="8">
    <location>
        <begin position="1"/>
        <end position="48"/>
    </location>
</feature>
<comment type="function">
    <text evidence="7">Component of the NuA4 histone acetyltransferase complex which is involved in transcriptional activation of selected genes principally by acetylation of nucleosomal histone H4 and H2A. The NuA4 complex is also involved in DNA repair.</text>
</comment>
<dbReference type="EMBL" id="JAJTJA010000005">
    <property type="protein sequence ID" value="KAH8698427.1"/>
    <property type="molecule type" value="Genomic_DNA"/>
</dbReference>
<dbReference type="GO" id="GO:0006357">
    <property type="term" value="P:regulation of transcription by RNA polymerase II"/>
    <property type="evidence" value="ECO:0007669"/>
    <property type="project" value="TreeGrafter"/>
</dbReference>
<keyword evidence="5" id="KW-0804">Transcription</keyword>
<dbReference type="GO" id="GO:0005634">
    <property type="term" value="C:nucleus"/>
    <property type="evidence" value="ECO:0007669"/>
    <property type="project" value="UniProtKB-SubCell"/>
</dbReference>
<dbReference type="AlphaFoldDB" id="A0AAD4PWR5"/>
<evidence type="ECO:0000256" key="6">
    <source>
        <dbReference type="ARBA" id="ARBA00023242"/>
    </source>
</evidence>
<feature type="compositionally biased region" description="Polar residues" evidence="8">
    <location>
        <begin position="10"/>
        <end position="38"/>
    </location>
</feature>
<evidence type="ECO:0000313" key="9">
    <source>
        <dbReference type="EMBL" id="KAH8698427.1"/>
    </source>
</evidence>
<feature type="compositionally biased region" description="Low complexity" evidence="8">
    <location>
        <begin position="196"/>
        <end position="207"/>
    </location>
</feature>
<keyword evidence="3" id="KW-0156">Chromatin regulator</keyword>
<comment type="caution">
    <text evidence="9">The sequence shown here is derived from an EMBL/GenBank/DDBJ whole genome shotgun (WGS) entry which is preliminary data.</text>
</comment>
<feature type="compositionally biased region" description="Acidic residues" evidence="8">
    <location>
        <begin position="221"/>
        <end position="258"/>
    </location>
</feature>
<keyword evidence="4" id="KW-0805">Transcription regulation</keyword>
<evidence type="ECO:0000256" key="3">
    <source>
        <dbReference type="ARBA" id="ARBA00022853"/>
    </source>
</evidence>
<evidence type="ECO:0000256" key="5">
    <source>
        <dbReference type="ARBA" id="ARBA00023163"/>
    </source>
</evidence>
<comment type="subcellular location">
    <subcellularLocation>
        <location evidence="1">Nucleus</location>
    </subcellularLocation>
</comment>
<feature type="region of interest" description="Disordered" evidence="8">
    <location>
        <begin position="154"/>
        <end position="296"/>
    </location>
</feature>
<protein>
    <submittedName>
        <fullName evidence="9">Chromatin modification-related protein EAF7-domain-containing protein</fullName>
    </submittedName>
</protein>
<dbReference type="RefSeq" id="XP_046072891.1">
    <property type="nucleotide sequence ID" value="XM_046218999.1"/>
</dbReference>